<reference evidence="1" key="1">
    <citation type="submission" date="2014-09" db="EMBL/GenBank/DDBJ databases">
        <authorList>
            <person name="Magalhaes I.L.F."/>
            <person name="Oliveira U."/>
            <person name="Santos F.R."/>
            <person name="Vidigal T.H.D.A."/>
            <person name="Brescovit A.D."/>
            <person name="Santos A.J."/>
        </authorList>
    </citation>
    <scope>NUCLEOTIDE SEQUENCE</scope>
    <source>
        <tissue evidence="1">Shoot tissue taken approximately 20 cm above the soil surface</tissue>
    </source>
</reference>
<organism evidence="1">
    <name type="scientific">Arundo donax</name>
    <name type="common">Giant reed</name>
    <name type="synonym">Donax arundinaceus</name>
    <dbReference type="NCBI Taxonomy" id="35708"/>
    <lineage>
        <taxon>Eukaryota</taxon>
        <taxon>Viridiplantae</taxon>
        <taxon>Streptophyta</taxon>
        <taxon>Embryophyta</taxon>
        <taxon>Tracheophyta</taxon>
        <taxon>Spermatophyta</taxon>
        <taxon>Magnoliopsida</taxon>
        <taxon>Liliopsida</taxon>
        <taxon>Poales</taxon>
        <taxon>Poaceae</taxon>
        <taxon>PACMAD clade</taxon>
        <taxon>Arundinoideae</taxon>
        <taxon>Arundineae</taxon>
        <taxon>Arundo</taxon>
    </lineage>
</organism>
<sequence length="65" mass="7392">MLWKKRKVAFKRKDAYLIQSSESKFVYSSWSCKRALQVSNDKTAISTVNNHLCGCCSASIDVFLV</sequence>
<evidence type="ECO:0000313" key="1">
    <source>
        <dbReference type="EMBL" id="JAD85465.1"/>
    </source>
</evidence>
<dbReference type="EMBL" id="GBRH01212430">
    <property type="protein sequence ID" value="JAD85465.1"/>
    <property type="molecule type" value="Transcribed_RNA"/>
</dbReference>
<name>A0A0A9DIH6_ARUDO</name>
<accession>A0A0A9DIH6</accession>
<dbReference type="AlphaFoldDB" id="A0A0A9DIH6"/>
<proteinExistence type="predicted"/>
<reference evidence="1" key="2">
    <citation type="journal article" date="2015" name="Data Brief">
        <title>Shoot transcriptome of the giant reed, Arundo donax.</title>
        <authorList>
            <person name="Barrero R.A."/>
            <person name="Guerrero F.D."/>
            <person name="Moolhuijzen P."/>
            <person name="Goolsby J.A."/>
            <person name="Tidwell J."/>
            <person name="Bellgard S.E."/>
            <person name="Bellgard M.I."/>
        </authorList>
    </citation>
    <scope>NUCLEOTIDE SEQUENCE</scope>
    <source>
        <tissue evidence="1">Shoot tissue taken approximately 20 cm above the soil surface</tissue>
    </source>
</reference>
<protein>
    <submittedName>
        <fullName evidence="1">Uncharacterized protein</fullName>
    </submittedName>
</protein>